<comment type="caution">
    <text evidence="11">The sequence shown here is derived from an EMBL/GenBank/DDBJ whole genome shotgun (WGS) entry which is preliminary data.</text>
</comment>
<evidence type="ECO:0000256" key="2">
    <source>
        <dbReference type="ARBA" id="ARBA00009102"/>
    </source>
</evidence>
<keyword evidence="7" id="KW-0539">Nucleus</keyword>
<dbReference type="SUPFAM" id="SSF53300">
    <property type="entry name" value="vWA-like"/>
    <property type="match status" value="1"/>
</dbReference>
<dbReference type="GO" id="GO:0005667">
    <property type="term" value="C:transcription regulator complex"/>
    <property type="evidence" value="ECO:0007669"/>
    <property type="project" value="TreeGrafter"/>
</dbReference>
<keyword evidence="5" id="KW-0010">Activator</keyword>
<protein>
    <recommendedName>
        <fullName evidence="3">Mediator of RNA polymerase II transcription subunit 25</fullName>
    </recommendedName>
    <alternativeName>
        <fullName evidence="8">Mediator complex subunit 25</fullName>
    </alternativeName>
</protein>
<comment type="similarity">
    <text evidence="2">Belongs to the Mediator complex subunit 25 family.</text>
</comment>
<evidence type="ECO:0000256" key="5">
    <source>
        <dbReference type="ARBA" id="ARBA00023159"/>
    </source>
</evidence>
<evidence type="ECO:0000313" key="11">
    <source>
        <dbReference type="EMBL" id="KAK2168157.1"/>
    </source>
</evidence>
<organism evidence="11 12">
    <name type="scientific">Paralvinella palmiformis</name>
    <dbReference type="NCBI Taxonomy" id="53620"/>
    <lineage>
        <taxon>Eukaryota</taxon>
        <taxon>Metazoa</taxon>
        <taxon>Spiralia</taxon>
        <taxon>Lophotrochozoa</taxon>
        <taxon>Annelida</taxon>
        <taxon>Polychaeta</taxon>
        <taxon>Sedentaria</taxon>
        <taxon>Canalipalpata</taxon>
        <taxon>Terebellida</taxon>
        <taxon>Terebelliformia</taxon>
        <taxon>Alvinellidae</taxon>
        <taxon>Paralvinella</taxon>
    </lineage>
</organism>
<keyword evidence="4" id="KW-0805">Transcription regulation</keyword>
<evidence type="ECO:0000256" key="6">
    <source>
        <dbReference type="ARBA" id="ARBA00023163"/>
    </source>
</evidence>
<reference evidence="11" key="1">
    <citation type="journal article" date="2023" name="Mol. Biol. Evol.">
        <title>Third-Generation Sequencing Reveals the Adaptive Role of the Epigenome in Three Deep-Sea Polychaetes.</title>
        <authorList>
            <person name="Perez M."/>
            <person name="Aroh O."/>
            <person name="Sun Y."/>
            <person name="Lan Y."/>
            <person name="Juniper S.K."/>
            <person name="Young C.R."/>
            <person name="Angers B."/>
            <person name="Qian P.Y."/>
        </authorList>
    </citation>
    <scope>NUCLEOTIDE SEQUENCE</scope>
    <source>
        <strain evidence="11">P08H-3</strain>
    </source>
</reference>
<comment type="subcellular location">
    <subcellularLocation>
        <location evidence="1">Nucleus</location>
    </subcellularLocation>
</comment>
<dbReference type="Pfam" id="PF11265">
    <property type="entry name" value="Med25_VWA"/>
    <property type="match status" value="1"/>
</dbReference>
<keyword evidence="6" id="KW-0804">Transcription</keyword>
<dbReference type="InterPro" id="IPR021394">
    <property type="entry name" value="Med25_PTOV"/>
</dbReference>
<dbReference type="Gene3D" id="2.40.290.30">
    <property type="entry name" value="Mediator complex subunit 25, ACID domain"/>
    <property type="match status" value="1"/>
</dbReference>
<dbReference type="EMBL" id="JAODUP010000020">
    <property type="protein sequence ID" value="KAK2168157.1"/>
    <property type="molecule type" value="Genomic_DNA"/>
</dbReference>
<evidence type="ECO:0000256" key="8">
    <source>
        <dbReference type="ARBA" id="ARBA00031958"/>
    </source>
</evidence>
<feature type="domain" description="Mediator of RNA polymerase II transcription subunit 25 von Willebrand factor type A" evidence="10">
    <location>
        <begin position="9"/>
        <end position="241"/>
    </location>
</feature>
<dbReference type="GO" id="GO:0016592">
    <property type="term" value="C:mediator complex"/>
    <property type="evidence" value="ECO:0007669"/>
    <property type="project" value="TreeGrafter"/>
</dbReference>
<keyword evidence="12" id="KW-1185">Reference proteome</keyword>
<dbReference type="Pfam" id="PF11232">
    <property type="entry name" value="Med25"/>
    <property type="match status" value="1"/>
</dbReference>
<accession>A0AAD9NFA9</accession>
<proteinExistence type="inferred from homology"/>
<sequence length="892" mass="96860">MTMLLDSPQIYDVVFLVEGTANLGAYFEGLKSNYVLQMLNYFNGGPPEAVDYGCEKSSTLYGLVLFHASDCMPESATECFVPVTSTKDFINNLDNLKFVGGRGEACSHMAEGLSTALQLFDDLDELREPNIETQKHCIMVCNSTAYQLPSQESFTYNGLTTEQLIGKLSEAGCRSLSKHCFSKVKPALEDEVMKNIHFSILSPRKIPFLFRLFEKGSGEHIATAMKNYAVDSRHLVLLKGFGLQGTLPIGHGGNVRPDSIPVNFAPPLTQTIGVGRGEMKQPGRVSSISSNTAANITSIAIAPPMQGSRSGFGSSGLLPNQQSVPISSGMVMQGMSAGRGNIIGPNAGHNQAGFPAGHLPANVMPPHGASGTGMDTGVNPAVREQMTIIDNPVAVRNTMAMPQQQARRIIWSGILEWSEKAKTPGSDPNAKLLRTIACNISLNPNDPDINTSAWPNKLLMQFIPHALLTPLRNLFSNSPKLNFQLANTDMEAIKSLYRIMANNFAGWLHFPASVPQCETRVMMLLYNKSQKQFTGILPTEQAKVVQGFPLDKENRENEESEKRLGNFPFTYGKAALQSLPGARGLSPSPRLPSPTSTHPHSLYQLRYIGAPGLPSSAGLPMSTMDLQQHGQPGVNVSIANTMGLPATTMGSGINQLPPQYSVGSKGGSTSTILHTQRPTGSGGTLVIAGNRQATVTMATNQVSSAMAMSGGQLQQPPGAGCTPMEAEGSVKRKSQWTEQDNRNIETVGNKKFLSMQIQQAELKRWHHRAQDKVEVLSTRHTPEMVPEPQQNEMHTIRLKKKWGISYQMPLCVMMTLFGECELAPEICGAVIQAVIGHICRAYIPGTDLPSQRSALRFADRGQIIGRAHITETLLEADHWYLHTDGTSRSGKK</sequence>
<dbReference type="InterPro" id="IPR038196">
    <property type="entry name" value="Med25_PTOV_sf"/>
</dbReference>
<feature type="domain" description="Mediator complex subunit Med25 PTOV" evidence="9">
    <location>
        <begin position="406"/>
        <end position="547"/>
    </location>
</feature>
<gene>
    <name evidence="11" type="ORF">LSH36_20g15002</name>
</gene>
<dbReference type="InterPro" id="IPR036465">
    <property type="entry name" value="vWFA_dom_sf"/>
</dbReference>
<dbReference type="PANTHER" id="PTHR12433:SF11">
    <property type="entry name" value="MEDIATOR OF RNA POLYMERASE II TRANSCRIPTION SUBUNIT 25"/>
    <property type="match status" value="1"/>
</dbReference>
<evidence type="ECO:0000313" key="12">
    <source>
        <dbReference type="Proteomes" id="UP001208570"/>
    </source>
</evidence>
<dbReference type="PANTHER" id="PTHR12433">
    <property type="entry name" value="MEDIATOR OF RNA POLYMERASE II TRANSCRIPTION SUBUNIT 25"/>
    <property type="match status" value="1"/>
</dbReference>
<dbReference type="InterPro" id="IPR021419">
    <property type="entry name" value="Mediator_Med25_VWA"/>
</dbReference>
<evidence type="ECO:0000259" key="10">
    <source>
        <dbReference type="Pfam" id="PF11265"/>
    </source>
</evidence>
<dbReference type="GO" id="GO:0045944">
    <property type="term" value="P:positive regulation of transcription by RNA polymerase II"/>
    <property type="evidence" value="ECO:0007669"/>
    <property type="project" value="TreeGrafter"/>
</dbReference>
<evidence type="ECO:0000256" key="4">
    <source>
        <dbReference type="ARBA" id="ARBA00023015"/>
    </source>
</evidence>
<evidence type="ECO:0000256" key="7">
    <source>
        <dbReference type="ARBA" id="ARBA00023242"/>
    </source>
</evidence>
<dbReference type="AlphaFoldDB" id="A0AAD9NFA9"/>
<evidence type="ECO:0000259" key="9">
    <source>
        <dbReference type="Pfam" id="PF11232"/>
    </source>
</evidence>
<dbReference type="Proteomes" id="UP001208570">
    <property type="component" value="Unassembled WGS sequence"/>
</dbReference>
<evidence type="ECO:0000256" key="1">
    <source>
        <dbReference type="ARBA" id="ARBA00004123"/>
    </source>
</evidence>
<evidence type="ECO:0000256" key="3">
    <source>
        <dbReference type="ARBA" id="ARBA00019694"/>
    </source>
</evidence>
<name>A0AAD9NFA9_9ANNE</name>